<dbReference type="PANTHER" id="PTHR13070:SF0">
    <property type="entry name" value="TRNA-SPLICING ENDONUCLEASE SUBUNIT SEN34"/>
    <property type="match status" value="1"/>
</dbReference>
<feature type="domain" description="tRNA intron endonuclease catalytic" evidence="3">
    <location>
        <begin position="69"/>
        <end position="152"/>
    </location>
</feature>
<dbReference type="Pfam" id="PF01974">
    <property type="entry name" value="tRNA_int_endo"/>
    <property type="match status" value="2"/>
</dbReference>
<dbReference type="InterPro" id="IPR006676">
    <property type="entry name" value="tRNA_splic"/>
</dbReference>
<dbReference type="PANTHER" id="PTHR13070">
    <property type="entry name" value="TRNA-SPLICING ENDONUCLEASE SUBUNIT SEN34-RELATED"/>
    <property type="match status" value="1"/>
</dbReference>
<dbReference type="Proteomes" id="UP001042704">
    <property type="component" value="Chromosome"/>
</dbReference>
<dbReference type="GO" id="GO:0000379">
    <property type="term" value="P:tRNA-type intron splice site recognition and cleavage"/>
    <property type="evidence" value="ECO:0007669"/>
    <property type="project" value="TreeGrafter"/>
</dbReference>
<keyword evidence="1" id="KW-0819">tRNA processing</keyword>
<sequence>MKATFDGTWLWLGQDGLALYESGGYGRPDKGKLRLAPEEGLYLLARKRIELPGYDFEKLLQELSKDPVFFRRYLVYRDLRERGYALQTGPHDFRVFRRGERPGKGQSHHLVRVLAERDLVDFAQVAAEVETAGNMRKIYLVAAVDDEGELTYYEVKVDHLAGPEGEAPAGKGTAGGEAFGPVAVVRTGKAPWLPEEGYGKPFDQEQTMLSPPEVLYLMDEGRLTLTENGTPLTREVYHALAAAADSEIAEKAVLYTDLRRRGYAPKTGYKFGHHFRVYGGGVKHSLMLVHALPAGTTLTMAAISRSVRLAHSVKKKMLFGCVHNNDIQYIEFARIKM</sequence>
<feature type="domain" description="tRNA intron endonuclease catalytic" evidence="3">
    <location>
        <begin position="249"/>
        <end position="329"/>
    </location>
</feature>
<evidence type="ECO:0000313" key="5">
    <source>
        <dbReference type="EMBL" id="QSZ67064.1"/>
    </source>
</evidence>
<keyword evidence="6" id="KW-1185">Reference proteome</keyword>
<dbReference type="AlphaFoldDB" id="A0A8A3S610"/>
<dbReference type="Gene3D" id="3.40.1350.150">
    <property type="match status" value="1"/>
</dbReference>
<feature type="domain" description="tRNA intron endonuclease N-terminal" evidence="4">
    <location>
        <begin position="18"/>
        <end position="58"/>
    </location>
</feature>
<gene>
    <name evidence="5" type="primary">endA</name>
    <name evidence="5" type="ORF">RJ40_05920</name>
</gene>
<reference evidence="5" key="1">
    <citation type="journal article" date="2001" name="Int. J. Syst. Evol. Microbiol.">
        <title>Methanofollis aquaemaris sp. nov., a methanogen isolated from an aquaculture fish pond.</title>
        <authorList>
            <person name="Lai M.C."/>
            <person name="Chen S.C."/>
        </authorList>
    </citation>
    <scope>NUCLEOTIDE SEQUENCE</scope>
    <source>
        <strain evidence="5">N2F9704</strain>
    </source>
</reference>
<accession>A0A8A3S610</accession>
<evidence type="ECO:0000256" key="2">
    <source>
        <dbReference type="ARBA" id="ARBA00023239"/>
    </source>
</evidence>
<reference evidence="5" key="2">
    <citation type="submission" date="2019-02" db="EMBL/GenBank/DDBJ databases">
        <authorList>
            <person name="Chen S.-C."/>
            <person name="Chien H.-H."/>
            <person name="Lai M.-C."/>
        </authorList>
    </citation>
    <scope>NUCLEOTIDE SEQUENCE</scope>
    <source>
        <strain evidence="5">N2F9704</strain>
    </source>
</reference>
<dbReference type="NCBIfam" id="TIGR00324">
    <property type="entry name" value="endA"/>
    <property type="match status" value="2"/>
</dbReference>
<organism evidence="5 6">
    <name type="scientific">Methanofollis aquaemaris</name>
    <dbReference type="NCBI Taxonomy" id="126734"/>
    <lineage>
        <taxon>Archaea</taxon>
        <taxon>Methanobacteriati</taxon>
        <taxon>Methanobacteriota</taxon>
        <taxon>Stenosarchaea group</taxon>
        <taxon>Methanomicrobia</taxon>
        <taxon>Methanomicrobiales</taxon>
        <taxon>Methanomicrobiaceae</taxon>
        <taxon>Methanofollis</taxon>
    </lineage>
</organism>
<proteinExistence type="predicted"/>
<dbReference type="EC" id="4.6.1.16" evidence="5"/>
<dbReference type="SUPFAM" id="SSF53032">
    <property type="entry name" value="tRNA-intron endonuclease catalytic domain-like"/>
    <property type="match status" value="2"/>
</dbReference>
<evidence type="ECO:0000313" key="6">
    <source>
        <dbReference type="Proteomes" id="UP001042704"/>
    </source>
</evidence>
<dbReference type="CDD" id="cd22363">
    <property type="entry name" value="tRNA-intron_lyase_C"/>
    <property type="match status" value="2"/>
</dbReference>
<dbReference type="EMBL" id="CP036172">
    <property type="protein sequence ID" value="QSZ67064.1"/>
    <property type="molecule type" value="Genomic_DNA"/>
</dbReference>
<keyword evidence="2 5" id="KW-0456">Lyase</keyword>
<dbReference type="InterPro" id="IPR036167">
    <property type="entry name" value="tRNA_intron_Endo_cat-like_sf"/>
</dbReference>
<evidence type="ECO:0000256" key="1">
    <source>
        <dbReference type="ARBA" id="ARBA00022694"/>
    </source>
</evidence>
<dbReference type="InterPro" id="IPR006678">
    <property type="entry name" value="tRNA_intron_Endonuc_N"/>
</dbReference>
<dbReference type="Gene3D" id="3.40.1350.10">
    <property type="match status" value="1"/>
</dbReference>
<dbReference type="Gene3D" id="3.40.1170.20">
    <property type="entry name" value="tRNA intron endonuclease, N-terminal domain"/>
    <property type="match status" value="1"/>
</dbReference>
<dbReference type="InterPro" id="IPR006677">
    <property type="entry name" value="tRNA_intron_Endonuc_cat-like"/>
</dbReference>
<evidence type="ECO:0000259" key="3">
    <source>
        <dbReference type="Pfam" id="PF01974"/>
    </source>
</evidence>
<dbReference type="GO" id="GO:0000213">
    <property type="term" value="F:tRNA-intron lyase activity"/>
    <property type="evidence" value="ECO:0007669"/>
    <property type="project" value="UniProtKB-EC"/>
</dbReference>
<dbReference type="RefSeq" id="WP_265582433.1">
    <property type="nucleotide sequence ID" value="NZ_CP036172.1"/>
</dbReference>
<dbReference type="GO" id="GO:0003676">
    <property type="term" value="F:nucleic acid binding"/>
    <property type="evidence" value="ECO:0007669"/>
    <property type="project" value="InterPro"/>
</dbReference>
<dbReference type="SUPFAM" id="SSF55267">
    <property type="entry name" value="tRNA-intron endonuclease N-terminal domain-like"/>
    <property type="match status" value="1"/>
</dbReference>
<evidence type="ECO:0000259" key="4">
    <source>
        <dbReference type="Pfam" id="PF02778"/>
    </source>
</evidence>
<feature type="domain" description="tRNA intron endonuclease N-terminal" evidence="4">
    <location>
        <begin position="196"/>
        <end position="235"/>
    </location>
</feature>
<name>A0A8A3S610_9EURY</name>
<dbReference type="KEGG" id="maqe:RJ40_05920"/>
<dbReference type="InterPro" id="IPR036740">
    <property type="entry name" value="tRNA_intron_Endonuc_N_sf"/>
</dbReference>
<protein>
    <submittedName>
        <fullName evidence="5">tRNA-intron lyase</fullName>
        <ecNumber evidence="5">4.6.1.16</ecNumber>
    </submittedName>
</protein>
<dbReference type="Pfam" id="PF02778">
    <property type="entry name" value="tRNA_int_endo_N"/>
    <property type="match status" value="2"/>
</dbReference>
<dbReference type="GeneID" id="76423878"/>
<dbReference type="InterPro" id="IPR011856">
    <property type="entry name" value="tRNA_endonuc-like_dom_sf"/>
</dbReference>